<comment type="subcellular location">
    <subcellularLocation>
        <location evidence="1">Membrane</location>
        <topology evidence="1">Multi-pass membrane protein</topology>
    </subcellularLocation>
</comment>
<dbReference type="SUPFAM" id="SSF103473">
    <property type="entry name" value="MFS general substrate transporter"/>
    <property type="match status" value="1"/>
</dbReference>
<dbReference type="RefSeq" id="XP_022311403.1">
    <property type="nucleotide sequence ID" value="XM_022455695.1"/>
</dbReference>
<keyword evidence="4 6" id="KW-0472">Membrane</keyword>
<dbReference type="Proteomes" id="UP000694844">
    <property type="component" value="Chromosome 10"/>
</dbReference>
<dbReference type="PROSITE" id="PS50850">
    <property type="entry name" value="MFS"/>
    <property type="match status" value="1"/>
</dbReference>
<evidence type="ECO:0000256" key="1">
    <source>
        <dbReference type="ARBA" id="ARBA00004141"/>
    </source>
</evidence>
<feature type="transmembrane region" description="Helical" evidence="6">
    <location>
        <begin position="526"/>
        <end position="549"/>
    </location>
</feature>
<feature type="compositionally biased region" description="Polar residues" evidence="5">
    <location>
        <begin position="311"/>
        <end position="324"/>
    </location>
</feature>
<protein>
    <submittedName>
        <fullName evidence="9">Organic cation transporter protein-like</fullName>
    </submittedName>
</protein>
<feature type="transmembrane region" description="Helical" evidence="6">
    <location>
        <begin position="122"/>
        <end position="142"/>
    </location>
</feature>
<proteinExistence type="predicted"/>
<dbReference type="OrthoDB" id="6100430at2759"/>
<feature type="compositionally biased region" description="Basic and acidic residues" evidence="5">
    <location>
        <begin position="329"/>
        <end position="338"/>
    </location>
</feature>
<feature type="transmembrane region" description="Helical" evidence="6">
    <location>
        <begin position="207"/>
        <end position="229"/>
    </location>
</feature>
<dbReference type="Pfam" id="PF07690">
    <property type="entry name" value="MFS_1"/>
    <property type="match status" value="1"/>
</dbReference>
<dbReference type="KEGG" id="cvn:111116707"/>
<feature type="transmembrane region" description="Helical" evidence="6">
    <location>
        <begin position="501"/>
        <end position="520"/>
    </location>
</feature>
<accession>A0A8B8C6Q7</accession>
<feature type="domain" description="Major facilitator superfamily (MFS) profile" evidence="7">
    <location>
        <begin position="69"/>
        <end position="554"/>
    </location>
</feature>
<dbReference type="Gene3D" id="1.20.1250.20">
    <property type="entry name" value="MFS general substrate transporter like domains"/>
    <property type="match status" value="1"/>
</dbReference>
<feature type="transmembrane region" description="Helical" evidence="6">
    <location>
        <begin position="149"/>
        <end position="171"/>
    </location>
</feature>
<feature type="transmembrane region" description="Helical" evidence="6">
    <location>
        <begin position="408"/>
        <end position="427"/>
    </location>
</feature>
<feature type="transmembrane region" description="Helical" evidence="6">
    <location>
        <begin position="177"/>
        <end position="200"/>
    </location>
</feature>
<dbReference type="PANTHER" id="PTHR24064">
    <property type="entry name" value="SOLUTE CARRIER FAMILY 22 MEMBER"/>
    <property type="match status" value="1"/>
</dbReference>
<evidence type="ECO:0000313" key="8">
    <source>
        <dbReference type="Proteomes" id="UP000694844"/>
    </source>
</evidence>
<keyword evidence="3 6" id="KW-1133">Transmembrane helix</keyword>
<feature type="transmembrane region" description="Helical" evidence="6">
    <location>
        <begin position="439"/>
        <end position="458"/>
    </location>
</feature>
<dbReference type="GO" id="GO:0016020">
    <property type="term" value="C:membrane"/>
    <property type="evidence" value="ECO:0007669"/>
    <property type="project" value="UniProtKB-SubCell"/>
</dbReference>
<dbReference type="InterPro" id="IPR020846">
    <property type="entry name" value="MFS_dom"/>
</dbReference>
<name>A0A8B8C6Q7_CRAVI</name>
<evidence type="ECO:0000256" key="5">
    <source>
        <dbReference type="SAM" id="MobiDB-lite"/>
    </source>
</evidence>
<feature type="transmembrane region" description="Helical" evidence="6">
    <location>
        <begin position="470"/>
        <end position="489"/>
    </location>
</feature>
<feature type="transmembrane region" description="Helical" evidence="6">
    <location>
        <begin position="375"/>
        <end position="396"/>
    </location>
</feature>
<evidence type="ECO:0000256" key="6">
    <source>
        <dbReference type="SAM" id="Phobius"/>
    </source>
</evidence>
<evidence type="ECO:0000256" key="4">
    <source>
        <dbReference type="ARBA" id="ARBA00023136"/>
    </source>
</evidence>
<dbReference type="GeneID" id="111116707"/>
<keyword evidence="8" id="KW-1185">Reference proteome</keyword>
<gene>
    <name evidence="9" type="primary">LOC111116707</name>
</gene>
<reference evidence="9" key="1">
    <citation type="submission" date="2025-08" db="UniProtKB">
        <authorList>
            <consortium name="RefSeq"/>
        </authorList>
    </citation>
    <scope>IDENTIFICATION</scope>
    <source>
        <tissue evidence="9">Whole sample</tissue>
    </source>
</reference>
<feature type="transmembrane region" description="Helical" evidence="6">
    <location>
        <begin position="235"/>
        <end position="256"/>
    </location>
</feature>
<keyword evidence="2 6" id="KW-0812">Transmembrane</keyword>
<dbReference type="InterPro" id="IPR011701">
    <property type="entry name" value="MFS"/>
</dbReference>
<evidence type="ECO:0000259" key="7">
    <source>
        <dbReference type="PROSITE" id="PS50850"/>
    </source>
</evidence>
<sequence>MDVDDILRSLGKYGRFQVWQFIYHQLCQPSIAYPVLIYVFIGHIYDFRCKIPTEHISNNYNPGEIDNATIIQQQCDVIIKINQSGKVLEEKVPCPNEYEFSGPETTASEWGLVCGSESLGSLTTTVAVFGQMVGAGLFTALADKYGRLLICYTNFIAMSACYVIAAVVPWFSVFTILRFFTGVFSQGIGLTMVTLSLEIFPAESRGLVNFLGSITWALALSSTALIAYLLREFSWRYTMLASGLVGIHSLATRWILQESPRWLIANRKYEEAREWIKRAAKWNKKDASNILADLELIIARNEMKVIASSHPDMSTPPNKTTGVNSADDATEKKEESERLVCNNDDSNHEQIEKGLQSMDKEENLTILDIFRHRQLLIASLLMWIIWFVNGLAYYGIFLTSGTMSGNMYLNFFLNGIVEIPSVFLFMFTIDRYGRKATCVMFHVIAGVCLCASALLMYLSDTPVANGFVQALTFAGKFGISGSYLTIFLYTPEIYPTNLRVIGTGLASLASRIAGMISPYAGMFGTYIPWGPGVVFGSLAVLVNILFLWLPETTGKELPNTLDDLNKFFETKNKKK</sequence>
<evidence type="ECO:0000256" key="3">
    <source>
        <dbReference type="ARBA" id="ARBA00022989"/>
    </source>
</evidence>
<evidence type="ECO:0000313" key="9">
    <source>
        <dbReference type="RefSeq" id="XP_022311403.1"/>
    </source>
</evidence>
<dbReference type="GO" id="GO:0022857">
    <property type="term" value="F:transmembrane transporter activity"/>
    <property type="evidence" value="ECO:0007669"/>
    <property type="project" value="InterPro"/>
</dbReference>
<dbReference type="AlphaFoldDB" id="A0A8B8C6Q7"/>
<organism evidence="8 9">
    <name type="scientific">Crassostrea virginica</name>
    <name type="common">Eastern oyster</name>
    <dbReference type="NCBI Taxonomy" id="6565"/>
    <lineage>
        <taxon>Eukaryota</taxon>
        <taxon>Metazoa</taxon>
        <taxon>Spiralia</taxon>
        <taxon>Lophotrochozoa</taxon>
        <taxon>Mollusca</taxon>
        <taxon>Bivalvia</taxon>
        <taxon>Autobranchia</taxon>
        <taxon>Pteriomorphia</taxon>
        <taxon>Ostreida</taxon>
        <taxon>Ostreoidea</taxon>
        <taxon>Ostreidae</taxon>
        <taxon>Crassostrea</taxon>
    </lineage>
</organism>
<evidence type="ECO:0000256" key="2">
    <source>
        <dbReference type="ARBA" id="ARBA00022692"/>
    </source>
</evidence>
<dbReference type="InterPro" id="IPR036259">
    <property type="entry name" value="MFS_trans_sf"/>
</dbReference>
<feature type="region of interest" description="Disordered" evidence="5">
    <location>
        <begin position="308"/>
        <end position="338"/>
    </location>
</feature>